<reference evidence="2 3" key="1">
    <citation type="submission" date="2024-09" db="EMBL/GenBank/DDBJ databases">
        <authorList>
            <person name="Sun Q."/>
            <person name="Mori K."/>
        </authorList>
    </citation>
    <scope>NUCLEOTIDE SEQUENCE [LARGE SCALE GENOMIC DNA]</scope>
    <source>
        <strain evidence="2 3">JCM 9626</strain>
    </source>
</reference>
<accession>A0ABV5K768</accession>
<dbReference type="EMBL" id="JBHMDG010000004">
    <property type="protein sequence ID" value="MFB9312197.1"/>
    <property type="molecule type" value="Genomic_DNA"/>
</dbReference>
<organism evidence="2 3">
    <name type="scientific">Nocardioides plantarum</name>
    <dbReference type="NCBI Taxonomy" id="29299"/>
    <lineage>
        <taxon>Bacteria</taxon>
        <taxon>Bacillati</taxon>
        <taxon>Actinomycetota</taxon>
        <taxon>Actinomycetes</taxon>
        <taxon>Propionibacteriales</taxon>
        <taxon>Nocardioidaceae</taxon>
        <taxon>Nocardioides</taxon>
    </lineage>
</organism>
<evidence type="ECO:0000313" key="2">
    <source>
        <dbReference type="EMBL" id="MFB9312197.1"/>
    </source>
</evidence>
<dbReference type="RefSeq" id="WP_140010540.1">
    <property type="nucleotide sequence ID" value="NZ_JBHMDG010000004.1"/>
</dbReference>
<comment type="caution">
    <text evidence="2">The sequence shown here is derived from an EMBL/GenBank/DDBJ whole genome shotgun (WGS) entry which is preliminary data.</text>
</comment>
<dbReference type="InterPro" id="IPR032710">
    <property type="entry name" value="NTF2-like_dom_sf"/>
</dbReference>
<gene>
    <name evidence="2" type="ORF">ACFFRI_03990</name>
</gene>
<protein>
    <submittedName>
        <fullName evidence="2">Nuclear transport factor 2 family protein</fullName>
    </submittedName>
</protein>
<evidence type="ECO:0000313" key="3">
    <source>
        <dbReference type="Proteomes" id="UP001589750"/>
    </source>
</evidence>
<dbReference type="SUPFAM" id="SSF54427">
    <property type="entry name" value="NTF2-like"/>
    <property type="match status" value="1"/>
</dbReference>
<evidence type="ECO:0000259" key="1">
    <source>
        <dbReference type="Pfam" id="PF12680"/>
    </source>
</evidence>
<sequence>MTLSNDDVAARVHRYLETVANGTADDVTALYAPEATVEDPVGSDPLQGLEAIRAFYATFESLPKTTELVTVRAVAGQAAFHFRIVVDLGGGATSTMEPLEVMTFDDDGLITSMRAFWAESDLVMA</sequence>
<keyword evidence="3" id="KW-1185">Reference proteome</keyword>
<dbReference type="InterPro" id="IPR037401">
    <property type="entry name" value="SnoaL-like"/>
</dbReference>
<dbReference type="Pfam" id="PF12680">
    <property type="entry name" value="SnoaL_2"/>
    <property type="match status" value="1"/>
</dbReference>
<dbReference type="Proteomes" id="UP001589750">
    <property type="component" value="Unassembled WGS sequence"/>
</dbReference>
<proteinExistence type="predicted"/>
<dbReference type="Gene3D" id="3.10.450.50">
    <property type="match status" value="1"/>
</dbReference>
<feature type="domain" description="SnoaL-like" evidence="1">
    <location>
        <begin position="12"/>
        <end position="112"/>
    </location>
</feature>
<name>A0ABV5K768_9ACTN</name>